<feature type="binding site" evidence="4">
    <location>
        <position position="147"/>
    </location>
    <ligand>
        <name>NAD(+)</name>
        <dbReference type="ChEBI" id="CHEBI:57540"/>
    </ligand>
</feature>
<dbReference type="Gene3D" id="1.10.1040.10">
    <property type="entry name" value="N-(1-d-carboxylethyl)-l-norvaline Dehydrogenase, domain 2"/>
    <property type="match status" value="1"/>
</dbReference>
<dbReference type="EMBL" id="BRXS01000004">
    <property type="protein sequence ID" value="GLC26411.1"/>
    <property type="molecule type" value="Genomic_DNA"/>
</dbReference>
<feature type="binding site" evidence="4">
    <location>
        <position position="101"/>
    </location>
    <ligand>
        <name>NAD(+)</name>
        <dbReference type="ChEBI" id="CHEBI:57540"/>
    </ligand>
</feature>
<dbReference type="PIRSF" id="PIRSF000105">
    <property type="entry name" value="HCDH"/>
    <property type="match status" value="1"/>
</dbReference>
<feature type="binding site" evidence="4">
    <location>
        <position position="37"/>
    </location>
    <ligand>
        <name>NAD(+)</name>
        <dbReference type="ChEBI" id="CHEBI:57540"/>
    </ligand>
</feature>
<feature type="domain" description="3-hydroxyacyl-CoA dehydrogenase NAD binding" evidence="6">
    <location>
        <begin position="10"/>
        <end position="187"/>
    </location>
</feature>
<gene>
    <name evidence="7" type="primary">hbd</name>
    <name evidence="7" type="ORF">rosag_29240</name>
</gene>
<keyword evidence="8" id="KW-1185">Reference proteome</keyword>
<dbReference type="Proteomes" id="UP001161325">
    <property type="component" value="Unassembled WGS sequence"/>
</dbReference>
<dbReference type="FunFam" id="3.40.50.720:FF:000009">
    <property type="entry name" value="Fatty oxidation complex, alpha subunit"/>
    <property type="match status" value="1"/>
</dbReference>
<dbReference type="Gene3D" id="3.40.50.720">
    <property type="entry name" value="NAD(P)-binding Rossmann-like Domain"/>
    <property type="match status" value="1"/>
</dbReference>
<dbReference type="InterPro" id="IPR006176">
    <property type="entry name" value="3-OHacyl-CoA_DH_NAD-bd"/>
</dbReference>
<dbReference type="InterPro" id="IPR022694">
    <property type="entry name" value="3-OHacyl-CoA_DH"/>
</dbReference>
<feature type="binding site" evidence="4">
    <location>
        <position position="123"/>
    </location>
    <ligand>
        <name>NAD(+)</name>
        <dbReference type="ChEBI" id="CHEBI:57540"/>
    </ligand>
</feature>
<feature type="binding site" evidence="4">
    <location>
        <position position="278"/>
    </location>
    <ligand>
        <name>NAD(+)</name>
        <dbReference type="ChEBI" id="CHEBI:57540"/>
    </ligand>
</feature>
<dbReference type="InterPro" id="IPR006108">
    <property type="entry name" value="3HC_DH_C"/>
</dbReference>
<dbReference type="Pfam" id="PF00725">
    <property type="entry name" value="3HCDH"/>
    <property type="match status" value="1"/>
</dbReference>
<evidence type="ECO:0000313" key="8">
    <source>
        <dbReference type="Proteomes" id="UP001161325"/>
    </source>
</evidence>
<evidence type="ECO:0000256" key="1">
    <source>
        <dbReference type="ARBA" id="ARBA00009463"/>
    </source>
</evidence>
<evidence type="ECO:0000256" key="4">
    <source>
        <dbReference type="PIRSR" id="PIRSR000105-2"/>
    </source>
</evidence>
<protein>
    <submittedName>
        <fullName evidence="7">3-hydroxybutyryl-CoA dehydrogenase</fullName>
    </submittedName>
</protein>
<evidence type="ECO:0000259" key="5">
    <source>
        <dbReference type="Pfam" id="PF00725"/>
    </source>
</evidence>
<dbReference type="GO" id="GO:0016616">
    <property type="term" value="F:oxidoreductase activity, acting on the CH-OH group of donors, NAD or NADP as acceptor"/>
    <property type="evidence" value="ECO:0007669"/>
    <property type="project" value="InterPro"/>
</dbReference>
<dbReference type="PANTHER" id="PTHR48075">
    <property type="entry name" value="3-HYDROXYACYL-COA DEHYDROGENASE FAMILY PROTEIN"/>
    <property type="match status" value="1"/>
</dbReference>
<dbReference type="PROSITE" id="PS00067">
    <property type="entry name" value="3HCDH"/>
    <property type="match status" value="1"/>
</dbReference>
<accession>A0AA37V7B8</accession>
<sequence length="288" mass="30557">MADGTTGRAIAVIGAGQMGNGIAHVFAQSGFDVAMLDVSDAALQRGLQTIEKNLDRQVKKGALDAAAKDATLGRLTTHTDLAAVNGAELVVEAATENVDLKFKLFGDLDRLAGPDAILASNTSSIAITEIAARTKRPEQVIGMHFMNPVPVMQLVEVIRGLATSDATTAKVMELARTLGKTPVEVNDFPGFVANRILMPMINEAVYCVMEGVGTPEAIDTVMKLGMNHPMGPLTLADFIGLDTCVAILEVMHQGLGDPKYRPCPLLKKYVAAGWLGRKSGRGFYSYAS</sequence>
<name>A0AA37V7B8_9BACT</name>
<reference evidence="7" key="1">
    <citation type="submission" date="2022-08" db="EMBL/GenBank/DDBJ databases">
        <title>Draft genome sequencing of Roseisolibacter agri AW1220.</title>
        <authorList>
            <person name="Tobiishi Y."/>
            <person name="Tonouchi A."/>
        </authorList>
    </citation>
    <scope>NUCLEOTIDE SEQUENCE</scope>
    <source>
        <strain evidence="7">AW1220</strain>
    </source>
</reference>
<dbReference type="InterPro" id="IPR008927">
    <property type="entry name" value="6-PGluconate_DH-like_C_sf"/>
</dbReference>
<dbReference type="GO" id="GO:0070403">
    <property type="term" value="F:NAD+ binding"/>
    <property type="evidence" value="ECO:0007669"/>
    <property type="project" value="InterPro"/>
</dbReference>
<dbReference type="NCBIfam" id="NF004474">
    <property type="entry name" value="PRK05808.1"/>
    <property type="match status" value="1"/>
</dbReference>
<organism evidence="7 8">
    <name type="scientific">Roseisolibacter agri</name>
    <dbReference type="NCBI Taxonomy" id="2014610"/>
    <lineage>
        <taxon>Bacteria</taxon>
        <taxon>Pseudomonadati</taxon>
        <taxon>Gemmatimonadota</taxon>
        <taxon>Gemmatimonadia</taxon>
        <taxon>Gemmatimonadales</taxon>
        <taxon>Gemmatimonadaceae</taxon>
        <taxon>Roseisolibacter</taxon>
    </lineage>
</organism>
<keyword evidence="2" id="KW-0560">Oxidoreductase</keyword>
<dbReference type="Pfam" id="PF02737">
    <property type="entry name" value="3HCDH_N"/>
    <property type="match status" value="1"/>
</dbReference>
<dbReference type="SUPFAM" id="SSF51735">
    <property type="entry name" value="NAD(P)-binding Rossmann-fold domains"/>
    <property type="match status" value="1"/>
</dbReference>
<feature type="domain" description="3-hydroxyacyl-CoA dehydrogenase C-terminal" evidence="5">
    <location>
        <begin position="190"/>
        <end position="286"/>
    </location>
</feature>
<dbReference type="InterPro" id="IPR013328">
    <property type="entry name" value="6PGD_dom2"/>
</dbReference>
<feature type="binding site" evidence="4">
    <location>
        <begin position="14"/>
        <end position="19"/>
    </location>
    <ligand>
        <name>NAD(+)</name>
        <dbReference type="ChEBI" id="CHEBI:57540"/>
    </ligand>
</feature>
<comment type="similarity">
    <text evidence="1">Belongs to the 3-hydroxyacyl-CoA dehydrogenase family.</text>
</comment>
<feature type="binding site" evidence="4">
    <location>
        <position position="96"/>
    </location>
    <ligand>
        <name>NAD(+)</name>
        <dbReference type="ChEBI" id="CHEBI:57540"/>
    </ligand>
</feature>
<evidence type="ECO:0000256" key="3">
    <source>
        <dbReference type="PIRSR" id="PIRSR000105-1"/>
    </source>
</evidence>
<keyword evidence="4" id="KW-0520">NAD</keyword>
<dbReference type="GO" id="GO:0006631">
    <property type="term" value="P:fatty acid metabolic process"/>
    <property type="evidence" value="ECO:0007669"/>
    <property type="project" value="InterPro"/>
</dbReference>
<dbReference type="RefSeq" id="WP_284350863.1">
    <property type="nucleotide sequence ID" value="NZ_BRXS01000004.1"/>
</dbReference>
<dbReference type="InterPro" id="IPR036291">
    <property type="entry name" value="NAD(P)-bd_dom_sf"/>
</dbReference>
<proteinExistence type="inferred from homology"/>
<dbReference type="AlphaFoldDB" id="A0AA37V7B8"/>
<comment type="caution">
    <text evidence="7">The sequence shown here is derived from an EMBL/GenBank/DDBJ whole genome shotgun (WGS) entry which is preliminary data.</text>
</comment>
<dbReference type="SUPFAM" id="SSF48179">
    <property type="entry name" value="6-phosphogluconate dehydrogenase C-terminal domain-like"/>
    <property type="match status" value="1"/>
</dbReference>
<feature type="site" description="Important for catalytic activity" evidence="3">
    <location>
        <position position="144"/>
    </location>
</feature>
<evidence type="ECO:0000259" key="6">
    <source>
        <dbReference type="Pfam" id="PF02737"/>
    </source>
</evidence>
<evidence type="ECO:0000256" key="2">
    <source>
        <dbReference type="ARBA" id="ARBA00023002"/>
    </source>
</evidence>
<dbReference type="InterPro" id="IPR006180">
    <property type="entry name" value="3-OHacyl-CoA_DH_CS"/>
</dbReference>
<evidence type="ECO:0000313" key="7">
    <source>
        <dbReference type="EMBL" id="GLC26411.1"/>
    </source>
</evidence>
<dbReference type="PANTHER" id="PTHR48075:SF5">
    <property type="entry name" value="3-HYDROXYBUTYRYL-COA DEHYDROGENASE"/>
    <property type="match status" value="1"/>
</dbReference>